<evidence type="ECO:0000259" key="3">
    <source>
        <dbReference type="Pfam" id="PF04389"/>
    </source>
</evidence>
<dbReference type="SUPFAM" id="SSF53187">
    <property type="entry name" value="Zn-dependent exopeptidases"/>
    <property type="match status" value="2"/>
</dbReference>
<feature type="non-terminal residue" evidence="4">
    <location>
        <position position="1"/>
    </location>
</feature>
<keyword evidence="4" id="KW-0121">Carboxypeptidase</keyword>
<dbReference type="AlphaFoldDB" id="A0A225VJL1"/>
<dbReference type="InterPro" id="IPR036757">
    <property type="entry name" value="TFR-like_dimer_dom_sf"/>
</dbReference>
<dbReference type="Gene3D" id="1.20.930.40">
    <property type="entry name" value="Transferrin receptor-like, dimerisation domain"/>
    <property type="match status" value="2"/>
</dbReference>
<dbReference type="InterPro" id="IPR007365">
    <property type="entry name" value="TFR-like_dimer_dom"/>
</dbReference>
<comment type="similarity">
    <text evidence="1">Belongs to the peptidase M28 family. M28B subfamily.</text>
</comment>
<dbReference type="InterPro" id="IPR039373">
    <property type="entry name" value="Peptidase_M28B"/>
</dbReference>
<proteinExistence type="inferred from homology"/>
<keyword evidence="4" id="KW-0378">Hydrolase</keyword>
<protein>
    <submittedName>
        <fullName evidence="4">Glutamate carboxypeptidase</fullName>
    </submittedName>
</protein>
<evidence type="ECO:0000313" key="4">
    <source>
        <dbReference type="EMBL" id="OWZ05603.1"/>
    </source>
</evidence>
<dbReference type="STRING" id="4795.A0A225VJL1"/>
<dbReference type="EMBL" id="NBNE01004347">
    <property type="protein sequence ID" value="OWZ05603.1"/>
    <property type="molecule type" value="Genomic_DNA"/>
</dbReference>
<name>A0A225VJL1_9STRA</name>
<dbReference type="Pfam" id="PF04389">
    <property type="entry name" value="Peptidase_M28"/>
    <property type="match status" value="1"/>
</dbReference>
<organism evidence="4 5">
    <name type="scientific">Phytophthora megakarya</name>
    <dbReference type="NCBI Taxonomy" id="4795"/>
    <lineage>
        <taxon>Eukaryota</taxon>
        <taxon>Sar</taxon>
        <taxon>Stramenopiles</taxon>
        <taxon>Oomycota</taxon>
        <taxon>Peronosporomycetes</taxon>
        <taxon>Peronosporales</taxon>
        <taxon>Peronosporaceae</taxon>
        <taxon>Phytophthora</taxon>
    </lineage>
</organism>
<feature type="domain" description="Peptidase M28" evidence="3">
    <location>
        <begin position="3"/>
        <end position="49"/>
    </location>
</feature>
<dbReference type="FunFam" id="1.20.930.40:FF:000007">
    <property type="entry name" value="Uncharacterized protein"/>
    <property type="match status" value="2"/>
</dbReference>
<feature type="domain" description="Transferrin receptor-like dimerisation" evidence="2">
    <location>
        <begin position="538"/>
        <end position="645"/>
    </location>
</feature>
<dbReference type="Proteomes" id="UP000198211">
    <property type="component" value="Unassembled WGS sequence"/>
</dbReference>
<evidence type="ECO:0000259" key="2">
    <source>
        <dbReference type="Pfam" id="PF04253"/>
    </source>
</evidence>
<dbReference type="PANTHER" id="PTHR10404:SF46">
    <property type="entry name" value="VACUOLAR PROTEIN SORTING-ASSOCIATED PROTEIN 70"/>
    <property type="match status" value="1"/>
</dbReference>
<evidence type="ECO:0000313" key="5">
    <source>
        <dbReference type="Proteomes" id="UP000198211"/>
    </source>
</evidence>
<feature type="domain" description="Transferrin receptor-like dimerisation" evidence="2">
    <location>
        <begin position="221"/>
        <end position="344"/>
    </location>
</feature>
<dbReference type="OrthoDB" id="10013407at2759"/>
<comment type="caution">
    <text evidence="4">The sequence shown here is derived from an EMBL/GenBank/DDBJ whole genome shotgun (WGS) entry which is preliminary data.</text>
</comment>
<gene>
    <name evidence="4" type="ORF">PHMEG_00022278</name>
</gene>
<evidence type="ECO:0000256" key="1">
    <source>
        <dbReference type="ARBA" id="ARBA00005634"/>
    </source>
</evidence>
<dbReference type="Gene3D" id="3.40.630.10">
    <property type="entry name" value="Zn peptidases"/>
    <property type="match status" value="2"/>
</dbReference>
<reference evidence="5" key="1">
    <citation type="submission" date="2017-03" db="EMBL/GenBank/DDBJ databases">
        <title>Phytopthora megakarya and P. palmivora, two closely related causual agents of cacao black pod achieved similar genome size and gene model numbers by different mechanisms.</title>
        <authorList>
            <person name="Ali S."/>
            <person name="Shao J."/>
            <person name="Larry D.J."/>
            <person name="Kronmiller B."/>
            <person name="Shen D."/>
            <person name="Strem M.D."/>
            <person name="Melnick R.L."/>
            <person name="Guiltinan M.J."/>
            <person name="Tyler B.M."/>
            <person name="Meinhardt L.W."/>
            <person name="Bailey B.A."/>
        </authorList>
    </citation>
    <scope>NUCLEOTIDE SEQUENCE [LARGE SCALE GENOMIC DNA]</scope>
    <source>
        <strain evidence="5">zdho120</strain>
    </source>
</reference>
<dbReference type="Pfam" id="PF04253">
    <property type="entry name" value="TFR_dimer"/>
    <property type="match status" value="2"/>
</dbReference>
<dbReference type="SUPFAM" id="SSF47672">
    <property type="entry name" value="Transferrin receptor-like dimerisation domain"/>
    <property type="match status" value="2"/>
</dbReference>
<dbReference type="GO" id="GO:0004180">
    <property type="term" value="F:carboxypeptidase activity"/>
    <property type="evidence" value="ECO:0007669"/>
    <property type="project" value="UniProtKB-KW"/>
</dbReference>
<sequence length="650" mass="72402">GGWKPRRTLVIASWDGEELGLLGSTEFAEDHAELLKKQAVAYVNVDNVVGPFVNTGGTPSIAKFLQETAQVIPGNAFHGIDVTETLYQQWVSQTAIRRSSLAAGVDDGTLAPDHLIQFLGSGTDFTAFYQHLGIISANLGYTIGSATYGVYHSTMDSIPYVETVGDPHYATHTTMAKWWGLITLRLVDNAIVPFDFSTYGLVMQEDLASYEKITDAMGRRIDYSELHQAIEKFSRNAEVFQARVAEFAEKNTSHKKKESHKYEAERQFWNQKLVSLERYLISDAGLPHRPWFKHMIFGPGFYEGYKGAAFPGISDCIVFEDDSAAIQAHVDDVAAVINIAAAYLTTPDDPEAPIPVSTSPRRFGDVVRVAGLVVPVDLFLPSGVNGYCEDTMAYTKYLKTRLLQTRLLPLWALTKQMYDLESGRKVNSKADHLINFVGSGSDFTSFYQHLGVVSVNLAFGLTYASYETYHSSMDSLHYMETQGDPHYTSHASMAKWWGVLRLANGPVIPFDFSSYALVMHNGPQHLEQRFLDAELTIEVSQLYAAIDKFGKNAAEFQATARELKRTDTTVLNSWNDKAVQLERQLLSSDGLPHRPWYKHVIFGPGFDEGYAGAAFPGITTFYDDAATIQIYVDEVTRIVNFTAEYFVCAN</sequence>
<keyword evidence="4" id="KW-0645">Protease</keyword>
<accession>A0A225VJL1</accession>
<dbReference type="PANTHER" id="PTHR10404">
    <property type="entry name" value="N-ACETYLATED-ALPHA-LINKED ACIDIC DIPEPTIDASE"/>
    <property type="match status" value="1"/>
</dbReference>
<keyword evidence="5" id="KW-1185">Reference proteome</keyword>
<dbReference type="FunFam" id="3.40.630.10:FF:000101">
    <property type="entry name" value="N-acetylated alpha-linked acidic dipeptidase like 1"/>
    <property type="match status" value="1"/>
</dbReference>
<dbReference type="InterPro" id="IPR007484">
    <property type="entry name" value="Peptidase_M28"/>
</dbReference>